<evidence type="ECO:0000256" key="1">
    <source>
        <dbReference type="SAM" id="MobiDB-lite"/>
    </source>
</evidence>
<name>A0A917W9U5_9RHOB</name>
<dbReference type="EMBL" id="BMLF01000001">
    <property type="protein sequence ID" value="GGL82410.1"/>
    <property type="molecule type" value="Genomic_DNA"/>
</dbReference>
<accession>A0A917W9U5</accession>
<evidence type="ECO:0000313" key="2">
    <source>
        <dbReference type="EMBL" id="GGL82410.1"/>
    </source>
</evidence>
<protein>
    <submittedName>
        <fullName evidence="2">Uncharacterized protein</fullName>
    </submittedName>
</protein>
<sequence>MIIGARSTCLRRDMHRPPRVARKTAPYRLRWRKYTGKWARGAESSGSGAGAPVRFAGSGAASGRRDGPVGRSYADARPAGPIAGPARLARAAPFRPTVIIL</sequence>
<reference evidence="2" key="1">
    <citation type="journal article" date="2014" name="Int. J. Syst. Evol. Microbiol.">
        <title>Complete genome sequence of Corynebacterium casei LMG S-19264T (=DSM 44701T), isolated from a smear-ripened cheese.</title>
        <authorList>
            <consortium name="US DOE Joint Genome Institute (JGI-PGF)"/>
            <person name="Walter F."/>
            <person name="Albersmeier A."/>
            <person name="Kalinowski J."/>
            <person name="Ruckert C."/>
        </authorList>
    </citation>
    <scope>NUCLEOTIDE SEQUENCE</scope>
    <source>
        <strain evidence="2">CGMCC 1.6293</strain>
    </source>
</reference>
<feature type="region of interest" description="Disordered" evidence="1">
    <location>
        <begin position="40"/>
        <end position="78"/>
    </location>
</feature>
<evidence type="ECO:0000313" key="3">
    <source>
        <dbReference type="Proteomes" id="UP000649829"/>
    </source>
</evidence>
<keyword evidence="3" id="KW-1185">Reference proteome</keyword>
<dbReference type="Proteomes" id="UP000649829">
    <property type="component" value="Unassembled WGS sequence"/>
</dbReference>
<proteinExistence type="predicted"/>
<dbReference type="AlphaFoldDB" id="A0A917W9U5"/>
<reference evidence="2" key="2">
    <citation type="submission" date="2020-09" db="EMBL/GenBank/DDBJ databases">
        <authorList>
            <person name="Sun Q."/>
            <person name="Zhou Y."/>
        </authorList>
    </citation>
    <scope>NUCLEOTIDE SEQUENCE</scope>
    <source>
        <strain evidence="2">CGMCC 1.6293</strain>
    </source>
</reference>
<comment type="caution">
    <text evidence="2">The sequence shown here is derived from an EMBL/GenBank/DDBJ whole genome shotgun (WGS) entry which is preliminary data.</text>
</comment>
<gene>
    <name evidence="2" type="ORF">GCM10011534_00590</name>
</gene>
<organism evidence="2 3">
    <name type="scientific">Pseudooceanicola nanhaiensis</name>
    <dbReference type="NCBI Taxonomy" id="375761"/>
    <lineage>
        <taxon>Bacteria</taxon>
        <taxon>Pseudomonadati</taxon>
        <taxon>Pseudomonadota</taxon>
        <taxon>Alphaproteobacteria</taxon>
        <taxon>Rhodobacterales</taxon>
        <taxon>Paracoccaceae</taxon>
        <taxon>Pseudooceanicola</taxon>
    </lineage>
</organism>